<organism evidence="4 5">
    <name type="scientific">Solidesulfovibrio carbinolicus</name>
    <dbReference type="NCBI Taxonomy" id="296842"/>
    <lineage>
        <taxon>Bacteria</taxon>
        <taxon>Pseudomonadati</taxon>
        <taxon>Thermodesulfobacteriota</taxon>
        <taxon>Desulfovibrionia</taxon>
        <taxon>Desulfovibrionales</taxon>
        <taxon>Desulfovibrionaceae</taxon>
        <taxon>Solidesulfovibrio</taxon>
    </lineage>
</organism>
<keyword evidence="2" id="KW-0472">Membrane</keyword>
<evidence type="ECO:0000256" key="1">
    <source>
        <dbReference type="ARBA" id="ARBA00022729"/>
    </source>
</evidence>
<keyword evidence="2" id="KW-0812">Transmembrane</keyword>
<dbReference type="PANTHER" id="PTHR35038:SF5">
    <property type="entry name" value="CYTOCHROME C-TYPE PROTEIN NRFB"/>
    <property type="match status" value="1"/>
</dbReference>
<evidence type="ECO:0000256" key="2">
    <source>
        <dbReference type="SAM" id="Phobius"/>
    </source>
</evidence>
<keyword evidence="5" id="KW-1185">Reference proteome</keyword>
<evidence type="ECO:0000313" key="4">
    <source>
        <dbReference type="EMBL" id="QAZ66651.1"/>
    </source>
</evidence>
<dbReference type="GO" id="GO:0016491">
    <property type="term" value="F:oxidoreductase activity"/>
    <property type="evidence" value="ECO:0007669"/>
    <property type="project" value="TreeGrafter"/>
</dbReference>
<feature type="chain" id="PRO_5020477812" evidence="3">
    <location>
        <begin position="32"/>
        <end position="556"/>
    </location>
</feature>
<dbReference type="AlphaFoldDB" id="A0A4P6HHP7"/>
<feature type="transmembrane region" description="Helical" evidence="2">
    <location>
        <begin position="526"/>
        <end position="544"/>
    </location>
</feature>
<dbReference type="KEGG" id="dcb:C3Y92_05095"/>
<dbReference type="NCBIfam" id="TIGR04315">
    <property type="entry name" value="octaheme_Shew"/>
    <property type="match status" value="1"/>
</dbReference>
<dbReference type="PIRSF" id="PIRSF039014">
    <property type="entry name" value="OTR_cyc"/>
    <property type="match status" value="1"/>
</dbReference>
<dbReference type="InterPro" id="IPR024673">
    <property type="entry name" value="Octahem_Cyt_c"/>
</dbReference>
<dbReference type="InterPro" id="IPR051829">
    <property type="entry name" value="Multiheme_Cytochr_ET"/>
</dbReference>
<dbReference type="PANTHER" id="PTHR35038">
    <property type="entry name" value="DISSIMILATORY SULFITE REDUCTASE SIRA"/>
    <property type="match status" value="1"/>
</dbReference>
<proteinExistence type="predicted"/>
<protein>
    <submittedName>
        <fullName evidence="4">Cytochrome C</fullName>
    </submittedName>
</protein>
<dbReference type="SUPFAM" id="SSF48695">
    <property type="entry name" value="Multiheme cytochromes"/>
    <property type="match status" value="1"/>
</dbReference>
<dbReference type="OrthoDB" id="9788513at2"/>
<keyword evidence="1 3" id="KW-0732">Signal</keyword>
<gene>
    <name evidence="4" type="ORF">C3Y92_05095</name>
</gene>
<dbReference type="RefSeq" id="WP_129350173.1">
    <property type="nucleotide sequence ID" value="NZ_CP026538.1"/>
</dbReference>
<sequence length="556" mass="60766">MRLCKRPLLCWGGLAVAAVFLLAAGPGLLGAAQNDKSADAAPGRQLARSAVSAPGARWTTSDHSKYEALQKDFTKPEEVTAACLSCHQMAGDQIQHTIHWTWICPDCGDGKSMGKYGKTINNFCIAVPSNEPRCTSCHIGYGWKDKKFDFADKNRIDCLVCHDTTHTYEKFPTKAGYPVTEPTLFPEDGKTYLPPDYKKITAKVGRPDRLNCGACHFYGGGGDGVKHGDLDSSMGMPKKSLDVHMDAEGLNFSCQRCHTTKDHQIAGRLYTSPAAPERISLTEADLASKIACESCHGQKPHKNDAKANDHVDKVACQSCHIPEFARVLPTKMTWDWSTAGQMNAEGKPFKKEGPYGKPVYDSKKGNFTWEKNVEPVYYWFNGAMSNMLVTDKVDPTKIVSVNHPAGSPSDGKSRIMPFKRHTGKQPFDPVNATFVIPHLFGPKDSDAYWASYDWKRAIASGMKYVDLPFSGDVGFVETEYFFPITHMVAPKERVVACGECHSAEGRLKGLPGVYVPGRDVHAGVTMVGWGAVAAAVLAVIAHGVGRMVSSSRRKGQ</sequence>
<dbReference type="Pfam" id="PF11783">
    <property type="entry name" value="Cytochrome_cB"/>
    <property type="match status" value="1"/>
</dbReference>
<evidence type="ECO:0000256" key="3">
    <source>
        <dbReference type="SAM" id="SignalP"/>
    </source>
</evidence>
<reference evidence="4 5" key="1">
    <citation type="submission" date="2018-02" db="EMBL/GenBank/DDBJ databases">
        <title>Genome sequence of Desulfovibrio carbinolicus DSM 3852.</title>
        <authorList>
            <person name="Wilbanks E."/>
            <person name="Skennerton C.T."/>
            <person name="Orphan V.J."/>
        </authorList>
    </citation>
    <scope>NUCLEOTIDE SEQUENCE [LARGE SCALE GENOMIC DNA]</scope>
    <source>
        <strain evidence="4 5">DSM 3852</strain>
    </source>
</reference>
<dbReference type="Gene3D" id="1.10.1130.10">
    <property type="entry name" value="Flavocytochrome C3, Chain A"/>
    <property type="match status" value="1"/>
</dbReference>
<keyword evidence="2" id="KW-1133">Transmembrane helix</keyword>
<feature type="signal peptide" evidence="3">
    <location>
        <begin position="1"/>
        <end position="31"/>
    </location>
</feature>
<dbReference type="EMBL" id="CP026538">
    <property type="protein sequence ID" value="QAZ66651.1"/>
    <property type="molecule type" value="Genomic_DNA"/>
</dbReference>
<dbReference type="InterPro" id="IPR036280">
    <property type="entry name" value="Multihaem_cyt_sf"/>
</dbReference>
<evidence type="ECO:0000313" key="5">
    <source>
        <dbReference type="Proteomes" id="UP000293296"/>
    </source>
</evidence>
<dbReference type="Proteomes" id="UP000293296">
    <property type="component" value="Chromosome"/>
</dbReference>
<name>A0A4P6HHP7_9BACT</name>
<accession>A0A4P6HHP7</accession>